<evidence type="ECO:0000313" key="1">
    <source>
        <dbReference type="EMBL" id="KAI4467971.1"/>
    </source>
</evidence>
<comment type="caution">
    <text evidence="1">The sequence shown here is derived from an EMBL/GenBank/DDBJ whole genome shotgun (WGS) entry which is preliminary data.</text>
</comment>
<dbReference type="EMBL" id="CM043016">
    <property type="protein sequence ID" value="KAI4467971.1"/>
    <property type="molecule type" value="Genomic_DNA"/>
</dbReference>
<reference evidence="1" key="1">
    <citation type="submission" date="2022-04" db="EMBL/GenBank/DDBJ databases">
        <title>Chromosome-scale genome assembly of Holotrichia oblita Faldermann.</title>
        <authorList>
            <person name="Rongchong L."/>
        </authorList>
    </citation>
    <scope>NUCLEOTIDE SEQUENCE</scope>
    <source>
        <strain evidence="1">81SQS9</strain>
    </source>
</reference>
<protein>
    <submittedName>
        <fullName evidence="1">Australin isoform a-related</fullName>
    </submittedName>
</protein>
<evidence type="ECO:0000313" key="2">
    <source>
        <dbReference type="Proteomes" id="UP001056778"/>
    </source>
</evidence>
<dbReference type="Proteomes" id="UP001056778">
    <property type="component" value="Chromosome 2"/>
</dbReference>
<organism evidence="1 2">
    <name type="scientific">Holotrichia oblita</name>
    <name type="common">Chafer beetle</name>
    <dbReference type="NCBI Taxonomy" id="644536"/>
    <lineage>
        <taxon>Eukaryota</taxon>
        <taxon>Metazoa</taxon>
        <taxon>Ecdysozoa</taxon>
        <taxon>Arthropoda</taxon>
        <taxon>Hexapoda</taxon>
        <taxon>Insecta</taxon>
        <taxon>Pterygota</taxon>
        <taxon>Neoptera</taxon>
        <taxon>Endopterygota</taxon>
        <taxon>Coleoptera</taxon>
        <taxon>Polyphaga</taxon>
        <taxon>Scarabaeiformia</taxon>
        <taxon>Scarabaeidae</taxon>
        <taxon>Melolonthinae</taxon>
        <taxon>Holotrichia</taxon>
    </lineage>
</organism>
<name>A0ACB9TME0_HOLOL</name>
<gene>
    <name evidence="1" type="ORF">MML48_2g00000384</name>
</gene>
<keyword evidence="2" id="KW-1185">Reference proteome</keyword>
<sequence length="296" mass="33358">MPRTKRTSKNTIKQTQDYPSIDKETRKQGIESYFKEFDLNCKFLLETIDCERDAILKELEEAIKQFKTTVITPHLANTILEDLPKVSAESTHFITVSDTTSQNNILEITNAVKSVRTRKKRTASVADDEGYVTAESSGRSSRSHRKQNRTKVVRVSRSLSRNKISQSQLPLLKTPINKAPPNYGFVTPKIKPNTPQVILRRPKEGEMAISMQGSPLMVNTIVSQEANVNIPLADGRTISIQPQHGLRMSQLPIIDSSIKRQIEVLRDNLIKVCELEVKKKLAKHKIFNASLGLSIT</sequence>
<accession>A0ACB9TME0</accession>
<proteinExistence type="predicted"/>